<dbReference type="Proteomes" id="UP001499993">
    <property type="component" value="Unassembled WGS sequence"/>
</dbReference>
<sequence length="465" mass="49615">MTEIRRYAVVGTGARARFFIAALAGTYAGSAETAAWCEPNPARMDAADALLAEHRPDAPAPARYAPAELERMVADRRIDTVVVTSPDSTHAENAARAMRAGADVVLEKPLTTSVAGCRAIAEAAAETGRSLVLTFNYRYSPRNAALKEVLSSGRIGEVTSVHFEWALDTMHGADYFRRWHREKARSAGLSVHKAAHHFDLVNWWLADAPEWVFAGGGLRFYGDANARARGLGERPERGTTDPPSTDPFALDLRADPVLRSLYWEAEAHDGYLRDRDVFSPGITIEDNVSVLAGYRGGALLTYSLNAHSPWEGYRVCVNGTAGRAELDVVERSAVLPGADGRYVLDASSVADTADGEARRRGAWLTVQRHWEKAQPVPIADDGDGGHGGGDALLLEDVFGVAAPDPLGRRAGLGDGLSSVAVGLAANASMESGLPVRIAELGLPEPAEASGGPWGQASGRHHVGDR</sequence>
<dbReference type="RefSeq" id="WP_345556384.1">
    <property type="nucleotide sequence ID" value="NZ_BAABIK010000009.1"/>
</dbReference>
<evidence type="ECO:0000313" key="5">
    <source>
        <dbReference type="EMBL" id="GAA4938912.1"/>
    </source>
</evidence>
<dbReference type="InterPro" id="IPR051450">
    <property type="entry name" value="Gfo/Idh/MocA_Oxidoreductases"/>
</dbReference>
<evidence type="ECO:0000313" key="6">
    <source>
        <dbReference type="Proteomes" id="UP001499993"/>
    </source>
</evidence>
<evidence type="ECO:0000256" key="1">
    <source>
        <dbReference type="ARBA" id="ARBA00010928"/>
    </source>
</evidence>
<dbReference type="Gene3D" id="3.30.360.10">
    <property type="entry name" value="Dihydrodipicolinate Reductase, domain 2"/>
    <property type="match status" value="1"/>
</dbReference>
<evidence type="ECO:0000259" key="4">
    <source>
        <dbReference type="Pfam" id="PF02894"/>
    </source>
</evidence>
<dbReference type="Pfam" id="PF01408">
    <property type="entry name" value="GFO_IDH_MocA"/>
    <property type="match status" value="1"/>
</dbReference>
<comment type="caution">
    <text evidence="5">The sequence shown here is derived from an EMBL/GenBank/DDBJ whole genome shotgun (WGS) entry which is preliminary data.</text>
</comment>
<evidence type="ECO:0000256" key="2">
    <source>
        <dbReference type="SAM" id="MobiDB-lite"/>
    </source>
</evidence>
<protein>
    <submittedName>
        <fullName evidence="5">Gfo/Idh/MocA family oxidoreductase</fullName>
    </submittedName>
</protein>
<feature type="domain" description="Gfo/Idh/MocA-like oxidoreductase N-terminal" evidence="3">
    <location>
        <begin position="6"/>
        <end position="132"/>
    </location>
</feature>
<gene>
    <name evidence="5" type="ORF">GCM10023224_20290</name>
</gene>
<reference evidence="6" key="1">
    <citation type="journal article" date="2019" name="Int. J. Syst. Evol. Microbiol.">
        <title>The Global Catalogue of Microorganisms (GCM) 10K type strain sequencing project: providing services to taxonomists for standard genome sequencing and annotation.</title>
        <authorList>
            <consortium name="The Broad Institute Genomics Platform"/>
            <consortium name="The Broad Institute Genome Sequencing Center for Infectious Disease"/>
            <person name="Wu L."/>
            <person name="Ma J."/>
        </authorList>
    </citation>
    <scope>NUCLEOTIDE SEQUENCE [LARGE SCALE GENOMIC DNA]</scope>
    <source>
        <strain evidence="6">JCM 18123</strain>
    </source>
</reference>
<organism evidence="5 6">
    <name type="scientific">Streptomonospora halophila</name>
    <dbReference type="NCBI Taxonomy" id="427369"/>
    <lineage>
        <taxon>Bacteria</taxon>
        <taxon>Bacillati</taxon>
        <taxon>Actinomycetota</taxon>
        <taxon>Actinomycetes</taxon>
        <taxon>Streptosporangiales</taxon>
        <taxon>Nocardiopsidaceae</taxon>
        <taxon>Streptomonospora</taxon>
    </lineage>
</organism>
<dbReference type="SUPFAM" id="SSF51735">
    <property type="entry name" value="NAD(P)-binding Rossmann-fold domains"/>
    <property type="match status" value="1"/>
</dbReference>
<feature type="region of interest" description="Disordered" evidence="2">
    <location>
        <begin position="446"/>
        <end position="465"/>
    </location>
</feature>
<dbReference type="PANTHER" id="PTHR43377">
    <property type="entry name" value="BILIVERDIN REDUCTASE A"/>
    <property type="match status" value="1"/>
</dbReference>
<name>A0ABP9GDN9_9ACTN</name>
<keyword evidence="6" id="KW-1185">Reference proteome</keyword>
<dbReference type="InterPro" id="IPR036291">
    <property type="entry name" value="NAD(P)-bd_dom_sf"/>
</dbReference>
<feature type="domain" description="Gfo/Idh/MocA-like oxidoreductase C-terminal" evidence="4">
    <location>
        <begin position="147"/>
        <end position="343"/>
    </location>
</feature>
<dbReference type="InterPro" id="IPR004104">
    <property type="entry name" value="Gfo/Idh/MocA-like_OxRdtase_C"/>
</dbReference>
<dbReference type="SUPFAM" id="SSF55347">
    <property type="entry name" value="Glyceraldehyde-3-phosphate dehydrogenase-like, C-terminal domain"/>
    <property type="match status" value="1"/>
</dbReference>
<dbReference type="EMBL" id="BAABIK010000009">
    <property type="protein sequence ID" value="GAA4938912.1"/>
    <property type="molecule type" value="Genomic_DNA"/>
</dbReference>
<comment type="similarity">
    <text evidence="1">Belongs to the Gfo/Idh/MocA family.</text>
</comment>
<accession>A0ABP9GDN9</accession>
<dbReference type="PANTHER" id="PTHR43377:SF2">
    <property type="entry name" value="BINDING ROSSMANN FOLD OXIDOREDUCTASE, PUTATIVE (AFU_ORTHOLOGUE AFUA_4G00560)-RELATED"/>
    <property type="match status" value="1"/>
</dbReference>
<dbReference type="Gene3D" id="3.40.50.720">
    <property type="entry name" value="NAD(P)-binding Rossmann-like Domain"/>
    <property type="match status" value="1"/>
</dbReference>
<dbReference type="InterPro" id="IPR000683">
    <property type="entry name" value="Gfo/Idh/MocA-like_OxRdtase_N"/>
</dbReference>
<proteinExistence type="inferred from homology"/>
<dbReference type="Pfam" id="PF02894">
    <property type="entry name" value="GFO_IDH_MocA_C"/>
    <property type="match status" value="1"/>
</dbReference>
<evidence type="ECO:0000259" key="3">
    <source>
        <dbReference type="Pfam" id="PF01408"/>
    </source>
</evidence>